<dbReference type="SMART" id="SM00184">
    <property type="entry name" value="RING"/>
    <property type="match status" value="1"/>
</dbReference>
<keyword evidence="1" id="KW-0862">Zinc</keyword>
<reference evidence="4" key="2">
    <citation type="submission" date="2020-07" db="EMBL/GenBank/DDBJ databases">
        <authorList>
            <person name="Vera ALvarez R."/>
            <person name="Arias-Moreno D.M."/>
            <person name="Jimenez-Jacinto V."/>
            <person name="Jimenez-Bremont J.F."/>
            <person name="Swaminathan K."/>
            <person name="Moose S.P."/>
            <person name="Guerrero-Gonzalez M.L."/>
            <person name="Marino-Ramirez L."/>
            <person name="Landsman D."/>
            <person name="Rodriguez-Kessler M."/>
            <person name="Delgado-Sanchez P."/>
        </authorList>
    </citation>
    <scope>NUCLEOTIDE SEQUENCE</scope>
    <source>
        <tissue evidence="4">Cladode</tissue>
    </source>
</reference>
<sequence length="224" mass="25735">MDENNKKEQQGNEQEHKQQQQQQLAFNQLEQVDADRALAFALQQQESAFTMLETIDGEMEDDEELEDEEEEDEEEETGSSSSHDFDGNFESQEFEAEFEFTVDDDDGSYTDDEFEEDDIDPDEMSYEELMALGEIVGEESRGLPVEQIPSCLSPCFHKFVQSKTIIDRCVICQVEYEEGEQLAALQCHHPFHGECINQWLQIKKVCPICSTEVAPQPESNPDKK</sequence>
<evidence type="ECO:0000256" key="2">
    <source>
        <dbReference type="SAM" id="MobiDB-lite"/>
    </source>
</evidence>
<reference evidence="4" key="1">
    <citation type="journal article" date="2013" name="J. Plant Res.">
        <title>Effect of fungi and light on seed germination of three Opuntia species from semiarid lands of central Mexico.</title>
        <authorList>
            <person name="Delgado-Sanchez P."/>
            <person name="Jimenez-Bremont J.F."/>
            <person name="Guerrero-Gonzalez Mde L."/>
            <person name="Flores J."/>
        </authorList>
    </citation>
    <scope>NUCLEOTIDE SEQUENCE</scope>
    <source>
        <tissue evidence="4">Cladode</tissue>
    </source>
</reference>
<evidence type="ECO:0000313" key="4">
    <source>
        <dbReference type="EMBL" id="MBA4620944.1"/>
    </source>
</evidence>
<proteinExistence type="predicted"/>
<dbReference type="InterPro" id="IPR043312">
    <property type="entry name" value="AtBBR-like"/>
</dbReference>
<dbReference type="EMBL" id="GISG01032397">
    <property type="protein sequence ID" value="MBA4620944.1"/>
    <property type="molecule type" value="Transcribed_RNA"/>
</dbReference>
<name>A0A7C9CQ40_OPUST</name>
<evidence type="ECO:0000256" key="1">
    <source>
        <dbReference type="PROSITE-ProRule" id="PRU00175"/>
    </source>
</evidence>
<dbReference type="AlphaFoldDB" id="A0A7C9CQ40"/>
<dbReference type="PROSITE" id="PS50089">
    <property type="entry name" value="ZF_RING_2"/>
    <property type="match status" value="1"/>
</dbReference>
<dbReference type="SUPFAM" id="SSF57850">
    <property type="entry name" value="RING/U-box"/>
    <property type="match status" value="1"/>
</dbReference>
<dbReference type="Gene3D" id="3.30.40.10">
    <property type="entry name" value="Zinc/RING finger domain, C3HC4 (zinc finger)"/>
    <property type="match status" value="1"/>
</dbReference>
<dbReference type="Pfam" id="PF13639">
    <property type="entry name" value="zf-RING_2"/>
    <property type="match status" value="1"/>
</dbReference>
<feature type="region of interest" description="Disordered" evidence="2">
    <location>
        <begin position="49"/>
        <end position="87"/>
    </location>
</feature>
<feature type="region of interest" description="Disordered" evidence="2">
    <location>
        <begin position="1"/>
        <end position="28"/>
    </location>
</feature>
<dbReference type="InterPro" id="IPR013083">
    <property type="entry name" value="Znf_RING/FYVE/PHD"/>
</dbReference>
<dbReference type="PANTHER" id="PTHR47530:SF4">
    <property type="entry name" value="E3 UBIQUITIN LIGASE BIG BROTHER-RELATED"/>
    <property type="match status" value="1"/>
</dbReference>
<feature type="domain" description="RING-type" evidence="3">
    <location>
        <begin position="169"/>
        <end position="210"/>
    </location>
</feature>
<organism evidence="4">
    <name type="scientific">Opuntia streptacantha</name>
    <name type="common">Prickly pear cactus</name>
    <name type="synonym">Opuntia cardona</name>
    <dbReference type="NCBI Taxonomy" id="393608"/>
    <lineage>
        <taxon>Eukaryota</taxon>
        <taxon>Viridiplantae</taxon>
        <taxon>Streptophyta</taxon>
        <taxon>Embryophyta</taxon>
        <taxon>Tracheophyta</taxon>
        <taxon>Spermatophyta</taxon>
        <taxon>Magnoliopsida</taxon>
        <taxon>eudicotyledons</taxon>
        <taxon>Gunneridae</taxon>
        <taxon>Pentapetalae</taxon>
        <taxon>Caryophyllales</taxon>
        <taxon>Cactineae</taxon>
        <taxon>Cactaceae</taxon>
        <taxon>Opuntioideae</taxon>
        <taxon>Opuntia</taxon>
    </lineage>
</organism>
<dbReference type="PANTHER" id="PTHR47530">
    <property type="entry name" value="E3 UBIQUITIN LIGASE BIG BROTHER-RELATED"/>
    <property type="match status" value="1"/>
</dbReference>
<accession>A0A7C9CQ40</accession>
<keyword evidence="1" id="KW-0479">Metal-binding</keyword>
<dbReference type="GO" id="GO:0008270">
    <property type="term" value="F:zinc ion binding"/>
    <property type="evidence" value="ECO:0007669"/>
    <property type="project" value="UniProtKB-KW"/>
</dbReference>
<feature type="compositionally biased region" description="Low complexity" evidence="2">
    <location>
        <begin position="19"/>
        <end position="28"/>
    </location>
</feature>
<feature type="compositionally biased region" description="Acidic residues" evidence="2">
    <location>
        <begin position="55"/>
        <end position="77"/>
    </location>
</feature>
<feature type="compositionally biased region" description="Basic and acidic residues" evidence="2">
    <location>
        <begin position="1"/>
        <end position="18"/>
    </location>
</feature>
<dbReference type="InterPro" id="IPR001841">
    <property type="entry name" value="Znf_RING"/>
</dbReference>
<keyword evidence="1" id="KW-0863">Zinc-finger</keyword>
<protein>
    <recommendedName>
        <fullName evidence="3">RING-type domain-containing protein</fullName>
    </recommendedName>
</protein>
<evidence type="ECO:0000259" key="3">
    <source>
        <dbReference type="PROSITE" id="PS50089"/>
    </source>
</evidence>